<gene>
    <name evidence="2" type="primary">lacC</name>
    <name evidence="2" type="ORF">GCM10010430_05050</name>
</gene>
<dbReference type="RefSeq" id="WP_344634508.1">
    <property type="nucleotide sequence ID" value="NZ_BAAATR010000002.1"/>
</dbReference>
<evidence type="ECO:0000256" key="1">
    <source>
        <dbReference type="SAM" id="MobiDB-lite"/>
    </source>
</evidence>
<dbReference type="Pfam" id="PF13618">
    <property type="entry name" value="Gluconate_2-dh3"/>
    <property type="match status" value="1"/>
</dbReference>
<keyword evidence="3" id="KW-1185">Reference proteome</keyword>
<accession>A0ABP5Q7W2</accession>
<proteinExistence type="predicted"/>
<feature type="region of interest" description="Disordered" evidence="1">
    <location>
        <begin position="1"/>
        <end position="24"/>
    </location>
</feature>
<dbReference type="EMBL" id="BAAATR010000002">
    <property type="protein sequence ID" value="GAA2228380.1"/>
    <property type="molecule type" value="Genomic_DNA"/>
</dbReference>
<organism evidence="2 3">
    <name type="scientific">Kitasatospora cystarginea</name>
    <dbReference type="NCBI Taxonomy" id="58350"/>
    <lineage>
        <taxon>Bacteria</taxon>
        <taxon>Bacillati</taxon>
        <taxon>Actinomycetota</taxon>
        <taxon>Actinomycetes</taxon>
        <taxon>Kitasatosporales</taxon>
        <taxon>Streptomycetaceae</taxon>
        <taxon>Kitasatospora</taxon>
    </lineage>
</organism>
<evidence type="ECO:0000313" key="3">
    <source>
        <dbReference type="Proteomes" id="UP001500305"/>
    </source>
</evidence>
<sequence>MDQHNAAGVGTAPPGYGTDPNLVTPHTPWPRTLSERERALIGVLADIILPGTGEYPAPSGMGITDFFDEWVSAPYGTQQGHRAVITAGLAMVDAEAQRQFGAGFVELDPSRQRAIVDQIASTTAADRKFFIRFRSLVLVGYFTSDIGFKAIGYVGNVPLLGFPGVTPEAQRIIDDELRKLGL</sequence>
<comment type="caution">
    <text evidence="2">The sequence shown here is derived from an EMBL/GenBank/DDBJ whole genome shotgun (WGS) entry which is preliminary data.</text>
</comment>
<dbReference type="InterPro" id="IPR027056">
    <property type="entry name" value="Gluconate_2DH_su3"/>
</dbReference>
<protein>
    <submittedName>
        <fullName evidence="2">Lactose 3-dehydrogenase subunit gamma LacC</fullName>
    </submittedName>
</protein>
<dbReference type="Proteomes" id="UP001500305">
    <property type="component" value="Unassembled WGS sequence"/>
</dbReference>
<evidence type="ECO:0000313" key="2">
    <source>
        <dbReference type="EMBL" id="GAA2228380.1"/>
    </source>
</evidence>
<reference evidence="3" key="1">
    <citation type="journal article" date="2019" name="Int. J. Syst. Evol. Microbiol.">
        <title>The Global Catalogue of Microorganisms (GCM) 10K type strain sequencing project: providing services to taxonomists for standard genome sequencing and annotation.</title>
        <authorList>
            <consortium name="The Broad Institute Genomics Platform"/>
            <consortium name="The Broad Institute Genome Sequencing Center for Infectious Disease"/>
            <person name="Wu L."/>
            <person name="Ma J."/>
        </authorList>
    </citation>
    <scope>NUCLEOTIDE SEQUENCE [LARGE SCALE GENOMIC DNA]</scope>
    <source>
        <strain evidence="3">JCM 7356</strain>
    </source>
</reference>
<name>A0ABP5Q7W2_9ACTN</name>